<dbReference type="GO" id="GO:0002143">
    <property type="term" value="P:tRNA wobble position uridine thiolation"/>
    <property type="evidence" value="ECO:0007669"/>
    <property type="project" value="TreeGrafter"/>
</dbReference>
<keyword evidence="7" id="KW-1185">Reference proteome</keyword>
<dbReference type="HOGENOM" id="CLU_1218923_0_0_6"/>
<evidence type="ECO:0000256" key="5">
    <source>
        <dbReference type="SAM" id="MobiDB-lite"/>
    </source>
</evidence>
<evidence type="ECO:0008006" key="8">
    <source>
        <dbReference type="Google" id="ProtNLM"/>
    </source>
</evidence>
<dbReference type="InterPro" id="IPR003787">
    <property type="entry name" value="Sulphur_relay_DsrE/F-like"/>
</dbReference>
<dbReference type="GO" id="GO:1990228">
    <property type="term" value="C:sulfurtransferase complex"/>
    <property type="evidence" value="ECO:0007669"/>
    <property type="project" value="TreeGrafter"/>
</dbReference>
<evidence type="ECO:0000256" key="2">
    <source>
        <dbReference type="ARBA" id="ARBA00007067"/>
    </source>
</evidence>
<organism evidence="6 7">
    <name type="scientific">Stutzerimonas stutzeri (strain A1501)</name>
    <name type="common">Pseudomonas stutzeri</name>
    <dbReference type="NCBI Taxonomy" id="379731"/>
    <lineage>
        <taxon>Bacteria</taxon>
        <taxon>Pseudomonadati</taxon>
        <taxon>Pseudomonadota</taxon>
        <taxon>Gammaproteobacteria</taxon>
        <taxon>Pseudomonadales</taxon>
        <taxon>Pseudomonadaceae</taxon>
        <taxon>Stutzerimonas</taxon>
    </lineage>
</organism>
<dbReference type="AlphaFoldDB" id="A4VL09"/>
<dbReference type="NCBIfam" id="NF001237">
    <property type="entry name" value="PRK00207.1"/>
    <property type="match status" value="1"/>
</dbReference>
<comment type="subcellular location">
    <subcellularLocation>
        <location evidence="1">Cytoplasm</location>
    </subcellularLocation>
</comment>
<dbReference type="GO" id="GO:0097163">
    <property type="term" value="F:sulfur carrier activity"/>
    <property type="evidence" value="ECO:0007669"/>
    <property type="project" value="TreeGrafter"/>
</dbReference>
<dbReference type="Gene3D" id="3.40.1260.10">
    <property type="entry name" value="DsrEFH-like"/>
    <property type="match status" value="1"/>
</dbReference>
<dbReference type="eggNOG" id="COG1553">
    <property type="taxonomic scope" value="Bacteria"/>
</dbReference>
<sequence length="227" mass="24302">MAQSQADGRRNQAKRKRRQQTWDIQTARPGTGQKAGQSTGGAKTRAMLARPTAPPRPLADSGILAAPSPTDEHRNGDDGFFIRPAGVSCRLFRNGAPMKFVIALFAPPHSPAARRALRFAEATLAGGHEISRLFFYQDGVHSASANIVAAQDELDVAAQWSRFVTANQLDGVVCIAAGLRRGVLDAGEAQRYRRPAANLAAGWELSGLGQLHEAAQQADRLVCFGGH</sequence>
<dbReference type="GO" id="GO:0016783">
    <property type="term" value="F:sulfurtransferase activity"/>
    <property type="evidence" value="ECO:0007669"/>
    <property type="project" value="InterPro"/>
</dbReference>
<dbReference type="KEGG" id="psa:PST_1986"/>
<feature type="region of interest" description="Disordered" evidence="5">
    <location>
        <begin position="1"/>
        <end position="75"/>
    </location>
</feature>
<evidence type="ECO:0000313" key="7">
    <source>
        <dbReference type="Proteomes" id="UP000000233"/>
    </source>
</evidence>
<dbReference type="PANTHER" id="PTHR34874">
    <property type="entry name" value="PROTEIN YCHN"/>
    <property type="match status" value="1"/>
</dbReference>
<evidence type="ECO:0000256" key="4">
    <source>
        <dbReference type="ARBA" id="ARBA00022679"/>
    </source>
</evidence>
<proteinExistence type="inferred from homology"/>
<gene>
    <name evidence="6" type="ordered locus">PST_1986</name>
</gene>
<dbReference type="PANTHER" id="PTHR34874:SF3">
    <property type="entry name" value="SULFURTRANSFERASE TUSD"/>
    <property type="match status" value="1"/>
</dbReference>
<dbReference type="InterPro" id="IPR027396">
    <property type="entry name" value="DsrEFH-like"/>
</dbReference>
<evidence type="ECO:0000313" key="6">
    <source>
        <dbReference type="EMBL" id="ABP79660.1"/>
    </source>
</evidence>
<accession>A4VL09</accession>
<protein>
    <recommendedName>
        <fullName evidence="8">Sulfur transfer complex subunit TusD</fullName>
    </recommendedName>
</protein>
<keyword evidence="3" id="KW-0963">Cytoplasm</keyword>
<dbReference type="Pfam" id="PF02635">
    <property type="entry name" value="DsrE"/>
    <property type="match status" value="1"/>
</dbReference>
<evidence type="ECO:0000256" key="3">
    <source>
        <dbReference type="ARBA" id="ARBA00022490"/>
    </source>
</evidence>
<evidence type="ECO:0000256" key="1">
    <source>
        <dbReference type="ARBA" id="ARBA00004496"/>
    </source>
</evidence>
<dbReference type="InterPro" id="IPR017463">
    <property type="entry name" value="Sulphur_relay_TusD/DsrE"/>
</dbReference>
<dbReference type="Proteomes" id="UP000000233">
    <property type="component" value="Chromosome"/>
</dbReference>
<name>A4VL09_STUS1</name>
<keyword evidence="4" id="KW-0808">Transferase</keyword>
<comment type="similarity">
    <text evidence="2">Belongs to the DsrE/TusD family.</text>
</comment>
<reference evidence="6 7" key="1">
    <citation type="journal article" date="2008" name="Proc. Natl. Acad. Sci. U.S.A.">
        <title>Nitrogen fixation island and rhizosphere competence traits in the genome of root-associated Pseudomonas stutzeri A1501.</title>
        <authorList>
            <person name="Yan Y."/>
            <person name="Yang J."/>
            <person name="Dou Y."/>
            <person name="Chen M."/>
            <person name="Ping S."/>
            <person name="Peng J."/>
            <person name="Lu W."/>
            <person name="Zhang W."/>
            <person name="Yao Z."/>
            <person name="Li H."/>
            <person name="Liu W."/>
            <person name="He S."/>
            <person name="Geng L."/>
            <person name="Zhang X."/>
            <person name="Yang F."/>
            <person name="Yu H."/>
            <person name="Zhan Y."/>
            <person name="Li D."/>
            <person name="Lin Z."/>
            <person name="Wang Y."/>
            <person name="Elmerich C."/>
            <person name="Lin M."/>
            <person name="Jin Q."/>
        </authorList>
    </citation>
    <scope>NUCLEOTIDE SEQUENCE [LARGE SCALE GENOMIC DNA]</scope>
    <source>
        <strain evidence="6 7">A1501</strain>
    </source>
</reference>
<dbReference type="FunFam" id="3.40.1260.10:FF:000001">
    <property type="entry name" value="Sulfurtransferase TusD"/>
    <property type="match status" value="1"/>
</dbReference>
<dbReference type="EMBL" id="CP000304">
    <property type="protein sequence ID" value="ABP79660.1"/>
    <property type="molecule type" value="Genomic_DNA"/>
</dbReference>
<dbReference type="NCBIfam" id="TIGR03012">
    <property type="entry name" value="sulf_tusD_dsrE"/>
    <property type="match status" value="1"/>
</dbReference>
<dbReference type="SUPFAM" id="SSF75169">
    <property type="entry name" value="DsrEFH-like"/>
    <property type="match status" value="1"/>
</dbReference>